<comment type="caution">
    <text evidence="7">The sequence shown here is derived from an EMBL/GenBank/DDBJ whole genome shotgun (WGS) entry which is preliminary data.</text>
</comment>
<feature type="domain" description="AMP-binding enzyme C-terminal" evidence="6">
    <location>
        <begin position="478"/>
        <end position="555"/>
    </location>
</feature>
<evidence type="ECO:0000313" key="8">
    <source>
        <dbReference type="Proteomes" id="UP001597046"/>
    </source>
</evidence>
<dbReference type="InterPro" id="IPR051087">
    <property type="entry name" value="Mitochondrial_ACSM"/>
</dbReference>
<dbReference type="InterPro" id="IPR042099">
    <property type="entry name" value="ANL_N_sf"/>
</dbReference>
<proteinExistence type="inferred from homology"/>
<dbReference type="PANTHER" id="PTHR43605">
    <property type="entry name" value="ACYL-COENZYME A SYNTHETASE"/>
    <property type="match status" value="1"/>
</dbReference>
<dbReference type="InterPro" id="IPR025110">
    <property type="entry name" value="AMP-bd_C"/>
</dbReference>
<evidence type="ECO:0000256" key="2">
    <source>
        <dbReference type="ARBA" id="ARBA00022598"/>
    </source>
</evidence>
<accession>A0ABW3MVB4</accession>
<comment type="similarity">
    <text evidence="1">Belongs to the ATP-dependent AMP-binding enzyme family.</text>
</comment>
<keyword evidence="2" id="KW-0436">Ligase</keyword>
<dbReference type="InterPro" id="IPR045851">
    <property type="entry name" value="AMP-bd_C_sf"/>
</dbReference>
<evidence type="ECO:0000256" key="1">
    <source>
        <dbReference type="ARBA" id="ARBA00006432"/>
    </source>
</evidence>
<evidence type="ECO:0000313" key="7">
    <source>
        <dbReference type="EMBL" id="MFD1054192.1"/>
    </source>
</evidence>
<dbReference type="PROSITE" id="PS00455">
    <property type="entry name" value="AMP_BINDING"/>
    <property type="match status" value="1"/>
</dbReference>
<evidence type="ECO:0000256" key="4">
    <source>
        <dbReference type="ARBA" id="ARBA00022840"/>
    </source>
</evidence>
<feature type="domain" description="AMP-dependent synthetase/ligase" evidence="5">
    <location>
        <begin position="63"/>
        <end position="417"/>
    </location>
</feature>
<evidence type="ECO:0000256" key="3">
    <source>
        <dbReference type="ARBA" id="ARBA00022741"/>
    </source>
</evidence>
<keyword evidence="8" id="KW-1185">Reference proteome</keyword>
<dbReference type="EMBL" id="JBHTKH010000004">
    <property type="protein sequence ID" value="MFD1054192.1"/>
    <property type="molecule type" value="Genomic_DNA"/>
</dbReference>
<organism evidence="7 8">
    <name type="scientific">Terrabacter terrigena</name>
    <dbReference type="NCBI Taxonomy" id="574718"/>
    <lineage>
        <taxon>Bacteria</taxon>
        <taxon>Bacillati</taxon>
        <taxon>Actinomycetota</taxon>
        <taxon>Actinomycetes</taxon>
        <taxon>Micrococcales</taxon>
        <taxon>Intrasporangiaceae</taxon>
        <taxon>Terrabacter</taxon>
    </lineage>
</organism>
<gene>
    <name evidence="7" type="ORF">ACFQ2V_07735</name>
</gene>
<dbReference type="InterPro" id="IPR020845">
    <property type="entry name" value="AMP-binding_CS"/>
</dbReference>
<name>A0ABW3MVB4_9MICO</name>
<dbReference type="InterPro" id="IPR000873">
    <property type="entry name" value="AMP-dep_synth/lig_dom"/>
</dbReference>
<keyword evidence="4" id="KW-0067">ATP-binding</keyword>
<dbReference type="Proteomes" id="UP001597046">
    <property type="component" value="Unassembled WGS sequence"/>
</dbReference>
<evidence type="ECO:0000259" key="5">
    <source>
        <dbReference type="Pfam" id="PF00501"/>
    </source>
</evidence>
<sequence>MSLPSDDTTGPLDPTAAYRAARDQLLELRGDHARAVREFTFPDVGDRWNWAVDWFDAIARGNDGPALTIVEEDESAATVSFDDMATRSDRVASWLGSLGIGRGDSVVLMLGNQVELWETMLAVMKLGAVIVPTTTAVGPGDLADRIERVEARAVVTNATEVHKLDDVPGDFVRVAVGSDAAGGALEGWHAYADAHASDAGPVPHPGTGPDDRLLLYFTSGTTSRPKLVEHTQRSYPVGHLTTTYWIGLQPGDVHLNISSPGWAKHAWSSFFAPWIGEATIFVYNYARFDAAALLRVLREHEVTSMCAPPTVWRMLIKSDLSGGSGALREVIGAGEPLNPEVIAQVEKAWGLTIRDGYGQTEMTLSVGNTPGSVVKPGSMGRPLPGYPVVVVDPVTNELVTEAASDGNREGELCLDLSHRPVPLMTGYLGDEQRNADAMAGGFYHTGDVASVDAEGYISFVGRTDDVFKASDYKISPFEVESVLIEHPAVAEAAVVPAPDPVRLAVPKAYIALAPGHEPGEEVARSILAHAREKLAPWQRVRRIEFFELPKTISGKIRRVELRGRERDLEALGGSQPDLEWRDDQFPDLKG</sequence>
<reference evidence="8" key="1">
    <citation type="journal article" date="2019" name="Int. J. Syst. Evol. Microbiol.">
        <title>The Global Catalogue of Microorganisms (GCM) 10K type strain sequencing project: providing services to taxonomists for standard genome sequencing and annotation.</title>
        <authorList>
            <consortium name="The Broad Institute Genomics Platform"/>
            <consortium name="The Broad Institute Genome Sequencing Center for Infectious Disease"/>
            <person name="Wu L."/>
            <person name="Ma J."/>
        </authorList>
    </citation>
    <scope>NUCLEOTIDE SEQUENCE [LARGE SCALE GENOMIC DNA]</scope>
    <source>
        <strain evidence="8">CCUG 57508</strain>
    </source>
</reference>
<dbReference type="RefSeq" id="WP_386052097.1">
    <property type="nucleotide sequence ID" value="NZ_JBHTKH010000004.1"/>
</dbReference>
<dbReference type="Gene3D" id="3.40.50.12780">
    <property type="entry name" value="N-terminal domain of ligase-like"/>
    <property type="match status" value="1"/>
</dbReference>
<dbReference type="PANTHER" id="PTHR43605:SF10">
    <property type="entry name" value="ACYL-COA SYNTHETASE MEDIUM CHAIN FAMILY MEMBER 3"/>
    <property type="match status" value="1"/>
</dbReference>
<evidence type="ECO:0000259" key="6">
    <source>
        <dbReference type="Pfam" id="PF13193"/>
    </source>
</evidence>
<dbReference type="SUPFAM" id="SSF56801">
    <property type="entry name" value="Acetyl-CoA synthetase-like"/>
    <property type="match status" value="1"/>
</dbReference>
<dbReference type="Pfam" id="PF13193">
    <property type="entry name" value="AMP-binding_C"/>
    <property type="match status" value="1"/>
</dbReference>
<protein>
    <submittedName>
        <fullName evidence="7">AMP-binding protein</fullName>
    </submittedName>
</protein>
<dbReference type="Pfam" id="PF00501">
    <property type="entry name" value="AMP-binding"/>
    <property type="match status" value="1"/>
</dbReference>
<dbReference type="Gene3D" id="3.30.300.30">
    <property type="match status" value="1"/>
</dbReference>
<keyword evidence="3" id="KW-0547">Nucleotide-binding</keyword>